<reference evidence="2" key="1">
    <citation type="submission" date="2019-08" db="EMBL/GenBank/DDBJ databases">
        <authorList>
            <person name="Kucharzyk K."/>
            <person name="Murdoch R.W."/>
            <person name="Higgins S."/>
            <person name="Loffler F."/>
        </authorList>
    </citation>
    <scope>NUCLEOTIDE SEQUENCE</scope>
</reference>
<dbReference type="AlphaFoldDB" id="A0A645DZB8"/>
<dbReference type="EMBL" id="VSSQ01041250">
    <property type="protein sequence ID" value="MPM94651.1"/>
    <property type="molecule type" value="Genomic_DNA"/>
</dbReference>
<dbReference type="InterPro" id="IPR013783">
    <property type="entry name" value="Ig-like_fold"/>
</dbReference>
<dbReference type="GO" id="GO:0008422">
    <property type="term" value="F:beta-glucosidase activity"/>
    <property type="evidence" value="ECO:0007669"/>
    <property type="project" value="UniProtKB-EC"/>
</dbReference>
<dbReference type="InterPro" id="IPR026891">
    <property type="entry name" value="Fn3-like"/>
</dbReference>
<keyword evidence="2" id="KW-0378">Hydrolase</keyword>
<dbReference type="EC" id="3.2.1.21" evidence="2"/>
<dbReference type="Gene3D" id="2.60.40.10">
    <property type="entry name" value="Immunoglobulins"/>
    <property type="match status" value="1"/>
</dbReference>
<gene>
    <name evidence="2" type="ORF">SDC9_141799</name>
</gene>
<accession>A0A645DZB8</accession>
<sequence>MLYLSDLYASLAPDMKRLKGFDKISLQPGESKTVSFTLTKKELSFVNIDNKTIAEPGEFEVKIGDQKERFNLK</sequence>
<name>A0A645DZB8_9ZZZZ</name>
<proteinExistence type="predicted"/>
<evidence type="ECO:0000259" key="1">
    <source>
        <dbReference type="SMART" id="SM01217"/>
    </source>
</evidence>
<organism evidence="2">
    <name type="scientific">bioreactor metagenome</name>
    <dbReference type="NCBI Taxonomy" id="1076179"/>
    <lineage>
        <taxon>unclassified sequences</taxon>
        <taxon>metagenomes</taxon>
        <taxon>ecological metagenomes</taxon>
    </lineage>
</organism>
<dbReference type="SMART" id="SM01217">
    <property type="entry name" value="Fn3_like"/>
    <property type="match status" value="1"/>
</dbReference>
<comment type="caution">
    <text evidence="2">The sequence shown here is derived from an EMBL/GenBank/DDBJ whole genome shotgun (WGS) entry which is preliminary data.</text>
</comment>
<evidence type="ECO:0000313" key="2">
    <source>
        <dbReference type="EMBL" id="MPM94651.1"/>
    </source>
</evidence>
<protein>
    <submittedName>
        <fullName evidence="2">Beta-glucosidase BoGH3B</fullName>
        <ecNumber evidence="2">3.2.1.21</ecNumber>
    </submittedName>
</protein>
<keyword evidence="2" id="KW-0326">Glycosidase</keyword>
<dbReference type="Pfam" id="PF14310">
    <property type="entry name" value="Fn3-like"/>
    <property type="match status" value="1"/>
</dbReference>
<feature type="domain" description="Fibronectin type III-like" evidence="1">
    <location>
        <begin position="1"/>
        <end position="67"/>
    </location>
</feature>